<dbReference type="Proteomes" id="UP000692954">
    <property type="component" value="Unassembled WGS sequence"/>
</dbReference>
<dbReference type="Pfam" id="PF13948">
    <property type="entry name" value="DUF4215"/>
    <property type="match status" value="5"/>
</dbReference>
<keyword evidence="4" id="KW-0472">Membrane</keyword>
<evidence type="ECO:0000256" key="5">
    <source>
        <dbReference type="SAM" id="SignalP"/>
    </source>
</evidence>
<reference evidence="6" key="1">
    <citation type="submission" date="2021-01" db="EMBL/GenBank/DDBJ databases">
        <authorList>
            <consortium name="Genoscope - CEA"/>
            <person name="William W."/>
        </authorList>
    </citation>
    <scope>NUCLEOTIDE SEQUENCE</scope>
</reference>
<evidence type="ECO:0000256" key="1">
    <source>
        <dbReference type="ARBA" id="ARBA00022729"/>
    </source>
</evidence>
<name>A0A8S1NTX0_9CILI</name>
<dbReference type="InterPro" id="IPR011936">
    <property type="entry name" value="Myxo_disulph_rpt"/>
</dbReference>
<feature type="transmembrane region" description="Helical" evidence="4">
    <location>
        <begin position="1179"/>
        <end position="1200"/>
    </location>
</feature>
<evidence type="ECO:0000256" key="3">
    <source>
        <dbReference type="ARBA" id="ARBA00023157"/>
    </source>
</evidence>
<feature type="transmembrane region" description="Helical" evidence="4">
    <location>
        <begin position="1018"/>
        <end position="1038"/>
    </location>
</feature>
<comment type="caution">
    <text evidence="6">The sequence shown here is derived from an EMBL/GenBank/DDBJ whole genome shotgun (WGS) entry which is preliminary data.</text>
</comment>
<evidence type="ECO:0000313" key="7">
    <source>
        <dbReference type="Proteomes" id="UP000692954"/>
    </source>
</evidence>
<feature type="transmembrane region" description="Helical" evidence="4">
    <location>
        <begin position="1207"/>
        <end position="1229"/>
    </location>
</feature>
<dbReference type="NCBIfam" id="TIGR02232">
    <property type="entry name" value="myxo_disulf_rpt"/>
    <property type="match status" value="3"/>
</dbReference>
<organism evidence="6 7">
    <name type="scientific">Paramecium sonneborni</name>
    <dbReference type="NCBI Taxonomy" id="65129"/>
    <lineage>
        <taxon>Eukaryota</taxon>
        <taxon>Sar</taxon>
        <taxon>Alveolata</taxon>
        <taxon>Ciliophora</taxon>
        <taxon>Intramacronucleata</taxon>
        <taxon>Oligohymenophorea</taxon>
        <taxon>Peniculida</taxon>
        <taxon>Parameciidae</taxon>
        <taxon>Paramecium</taxon>
    </lineage>
</organism>
<dbReference type="PANTHER" id="PTHR38934:SF6">
    <property type="entry name" value="CHROMOSOME UNDETERMINED SCAFFOLD_176, WHOLE GENOME SHOTGUN SEQUENCE"/>
    <property type="match status" value="1"/>
</dbReference>
<evidence type="ECO:0000313" key="6">
    <source>
        <dbReference type="EMBL" id="CAD8096148.1"/>
    </source>
</evidence>
<sequence length="1296" mass="150264">MCVKSNSFQPIFVIYLILNACFAEIQLIDEDFVGPIVSDEGWYCWNVDSCQKTYCGGSAIFGGYNGFDYHTQIFKTFELLPPHYQIGIRFKFWRIDQWDLNDQFTIYVDNTLVHKYIYSDIDSSSNICGSNDYDSVIQFDLIVDHFSTSSIILMTTLNGGWWGISEFRQYVLKCPFGCGSCNLYYCFNQVLFLELFNKRLFTIQNLQGWYHSGNQITDINSNWCGFDSQYSPGDYLTKSFILGNHFAVSFQLKVAIFYAINTKVNVEIDDNIISTSELNLQVPTYIDDGCGKILILGQINIFQQEHTNNVLTIKIEVVLSNYYDSRVRFGIRDFQLFIKPDLDTYSNINSFDEFFTSQLSCIYGCSNCIKGICFQCQEGWEYIIQIKNCVPLWGDSIILQYEKCDIGNFIPIDGCQLFKFECSQDCLKCQFGQCLEYQQSIIQMKSDCIFDPTNLNEYKLKESSFDPYFINFIDQSYYDNFLNLRQSQQTIGIVQICNLKELAIFGFHIQNNLQIQNCDKQLFDQCLKCQLFYQLSFNKQKCIPYCNDGIKLLDEICDDNNKIQFDGCYKCQESCQLECQICIQAYCYECQDGWKLLDHRCYPQCGDNKVAKLSSEQCDDGNYEPNDGCYECRFECDENCLICASKDFCSQCLVYFEEIKSKCMPICGDGFVVPLLEECDDKNQTPFDGCYQCQFQCEEKCDKCDKGNCIECQKGYQVDENQKCLLIKSGQVEDEKGDEQQQICGDTIRQQNEGCDDGNDYSYDGCSQSCQVEDSWQCNEEIPNKCYRNTQFFLTFLNKTYDNQYVNLTFSQKVKWMGAFSNFTQAILTEIKGVETKIFITPITQIDKQKSNDPVYQLNIKILTSTSIPPILVISIQDGIVDEYDFNLALTSQELKLKTAIILSNSQIEIANKFSKMGNYIMIGLGCNSVLMLLLGDPQSSLAIFDILQFQSYLRFINIEFPQNIQIYFESSDFVTLTPVLVKLNIFDLFNNLFGYEHLDSIGKFQQYQLNADLLTNIYGLITQIILFFWLFIFLIVYRKFFFHKCFSIKQIDYVRLAKSTAIESLIIKLYNINKKFLQLSNLYTKKGLLQLFYANNWDLLFKVILYIVSNTQSGYRSLFSNCICFGYIVLLFFLLIQHFRKQNQKVVIAELRSEQYEGIVLLKKFLFLIVLEGMQYNSLYQCTLLAVILFGYLLFITLIRFQSSSLDLFVIYLLEAPIIIFTLLSLFYCSDFQNKLDGDGKIQLAFYQIGFLIFGLLGPLIRSSIQFYLKIKNYILEMRQPKTSSAINIFTVANK</sequence>
<gene>
    <name evidence="6" type="ORF">PSON_ATCC_30995.1.T0660008</name>
</gene>
<keyword evidence="4" id="KW-0812">Transmembrane</keyword>
<dbReference type="PANTHER" id="PTHR38934">
    <property type="entry name" value="HYPHALLY REGULATED CELL WALL PROTEIN 1"/>
    <property type="match status" value="1"/>
</dbReference>
<evidence type="ECO:0000256" key="2">
    <source>
        <dbReference type="ARBA" id="ARBA00022737"/>
    </source>
</evidence>
<feature type="chain" id="PRO_5035820791" evidence="5">
    <location>
        <begin position="24"/>
        <end position="1296"/>
    </location>
</feature>
<dbReference type="EMBL" id="CAJJDN010000066">
    <property type="protein sequence ID" value="CAD8096148.1"/>
    <property type="molecule type" value="Genomic_DNA"/>
</dbReference>
<keyword evidence="7" id="KW-1185">Reference proteome</keyword>
<dbReference type="OrthoDB" id="10060424at2759"/>
<proteinExistence type="predicted"/>
<evidence type="ECO:0000256" key="4">
    <source>
        <dbReference type="SAM" id="Phobius"/>
    </source>
</evidence>
<keyword evidence="4" id="KW-1133">Transmembrane helix</keyword>
<feature type="transmembrane region" description="Helical" evidence="4">
    <location>
        <begin position="1249"/>
        <end position="1270"/>
    </location>
</feature>
<keyword evidence="2" id="KW-0677">Repeat</keyword>
<keyword evidence="1 5" id="KW-0732">Signal</keyword>
<accession>A0A8S1NTX0</accession>
<feature type="signal peptide" evidence="5">
    <location>
        <begin position="1"/>
        <end position="23"/>
    </location>
</feature>
<keyword evidence="3" id="KW-1015">Disulfide bond</keyword>
<feature type="transmembrane region" description="Helical" evidence="4">
    <location>
        <begin position="1115"/>
        <end position="1137"/>
    </location>
</feature>
<protein>
    <submittedName>
        <fullName evidence="6">Uncharacterized protein</fullName>
    </submittedName>
</protein>